<gene>
    <name evidence="3" type="ORF">PORUE0001_0373</name>
</gene>
<feature type="transmembrane region" description="Helical" evidence="2">
    <location>
        <begin position="214"/>
        <end position="234"/>
    </location>
</feature>
<organism evidence="3 4">
    <name type="scientific">Porphyromonas uenonis 60-3</name>
    <dbReference type="NCBI Taxonomy" id="596327"/>
    <lineage>
        <taxon>Bacteria</taxon>
        <taxon>Pseudomonadati</taxon>
        <taxon>Bacteroidota</taxon>
        <taxon>Bacteroidia</taxon>
        <taxon>Bacteroidales</taxon>
        <taxon>Porphyromonadaceae</taxon>
        <taxon>Porphyromonas</taxon>
    </lineage>
</organism>
<keyword evidence="2" id="KW-0472">Membrane</keyword>
<evidence type="ECO:0000256" key="2">
    <source>
        <dbReference type="SAM" id="Phobius"/>
    </source>
</evidence>
<name>C2MD52_9PORP</name>
<reference evidence="3 4" key="1">
    <citation type="submission" date="2009-04" db="EMBL/GenBank/DDBJ databases">
        <authorList>
            <person name="Sebastian Y."/>
            <person name="Madupu R."/>
            <person name="Durkin A.S."/>
            <person name="Torralba M."/>
            <person name="Methe B."/>
            <person name="Sutton G.G."/>
            <person name="Strausberg R.L."/>
            <person name="Nelson K.E."/>
        </authorList>
    </citation>
    <scope>NUCLEOTIDE SEQUENCE [LARGE SCALE GENOMIC DNA]</scope>
    <source>
        <strain evidence="3 4">60-3</strain>
    </source>
</reference>
<sequence length="236" mass="26754">MNVDLACWYADDCLKYPLEYPSDYIPLKSYGRICRDEYSKTTSLQLSVERSGDIISYIFFKRLNTRVYVGINLYINGLVYTNLDKLAELFAPKVDNLQHILSREGNTVTVEASIEPLFNQLRSALSSSSIYKTKPLSPMDYSLSTGYYRFYYWGSSTANEIIQSSEKGETYILGLCPNCEALVYSEVPDDSETSNDREVPNEKPKKRDKKGSDALVPLVVILVSIALGLLRAWIET</sequence>
<protein>
    <submittedName>
        <fullName evidence="3">Uncharacterized protein</fullName>
    </submittedName>
</protein>
<evidence type="ECO:0000313" key="3">
    <source>
        <dbReference type="EMBL" id="EEK16372.1"/>
    </source>
</evidence>
<keyword evidence="2" id="KW-1133">Transmembrane helix</keyword>
<dbReference type="AlphaFoldDB" id="C2MD52"/>
<keyword evidence="2" id="KW-0812">Transmembrane</keyword>
<dbReference type="RefSeq" id="WP_007365813.1">
    <property type="nucleotide sequence ID" value="NZ_ACLR01000182.1"/>
</dbReference>
<accession>C2MD52</accession>
<dbReference type="STRING" id="596327.PORUE0001_0373"/>
<dbReference type="EMBL" id="ACLR01000182">
    <property type="protein sequence ID" value="EEK16372.1"/>
    <property type="molecule type" value="Genomic_DNA"/>
</dbReference>
<feature type="region of interest" description="Disordered" evidence="1">
    <location>
        <begin position="187"/>
        <end position="209"/>
    </location>
</feature>
<dbReference type="Proteomes" id="UP000003303">
    <property type="component" value="Unassembled WGS sequence"/>
</dbReference>
<comment type="caution">
    <text evidence="3">The sequence shown here is derived from an EMBL/GenBank/DDBJ whole genome shotgun (WGS) entry which is preliminary data.</text>
</comment>
<evidence type="ECO:0000256" key="1">
    <source>
        <dbReference type="SAM" id="MobiDB-lite"/>
    </source>
</evidence>
<keyword evidence="4" id="KW-1185">Reference proteome</keyword>
<feature type="compositionally biased region" description="Basic and acidic residues" evidence="1">
    <location>
        <begin position="194"/>
        <end position="205"/>
    </location>
</feature>
<evidence type="ECO:0000313" key="4">
    <source>
        <dbReference type="Proteomes" id="UP000003303"/>
    </source>
</evidence>
<proteinExistence type="predicted"/>